<sequence length="70" mass="7988">MGLFCLLSKQRRQGIVDFWHHKMTFFHHAHGTHTVQFDKRASSLWRCSIAVCPVRIISSSYAATPSSLLS</sequence>
<evidence type="ECO:0000313" key="1">
    <source>
        <dbReference type="EMBL" id="VDO46895.1"/>
    </source>
</evidence>
<dbReference type="Proteomes" id="UP000268014">
    <property type="component" value="Unassembled WGS sequence"/>
</dbReference>
<reference evidence="1 2" key="1">
    <citation type="submission" date="2018-11" db="EMBL/GenBank/DDBJ databases">
        <authorList>
            <consortium name="Pathogen Informatics"/>
        </authorList>
    </citation>
    <scope>NUCLEOTIDE SEQUENCE [LARGE SCALE GENOMIC DNA]</scope>
    <source>
        <strain evidence="1 2">MHpl1</strain>
    </source>
</reference>
<protein>
    <submittedName>
        <fullName evidence="1">Uncharacterized protein</fullName>
    </submittedName>
</protein>
<gene>
    <name evidence="1" type="ORF">HPLM_LOCUS12842</name>
</gene>
<organism evidence="1 2">
    <name type="scientific">Haemonchus placei</name>
    <name type="common">Barber's pole worm</name>
    <dbReference type="NCBI Taxonomy" id="6290"/>
    <lineage>
        <taxon>Eukaryota</taxon>
        <taxon>Metazoa</taxon>
        <taxon>Ecdysozoa</taxon>
        <taxon>Nematoda</taxon>
        <taxon>Chromadorea</taxon>
        <taxon>Rhabditida</taxon>
        <taxon>Rhabditina</taxon>
        <taxon>Rhabditomorpha</taxon>
        <taxon>Strongyloidea</taxon>
        <taxon>Trichostrongylidae</taxon>
        <taxon>Haemonchus</taxon>
    </lineage>
</organism>
<evidence type="ECO:0000313" key="2">
    <source>
        <dbReference type="Proteomes" id="UP000268014"/>
    </source>
</evidence>
<name>A0A3P7ZCA0_HAEPC</name>
<keyword evidence="2" id="KW-1185">Reference proteome</keyword>
<dbReference type="EMBL" id="UZAF01017993">
    <property type="protein sequence ID" value="VDO46895.1"/>
    <property type="molecule type" value="Genomic_DNA"/>
</dbReference>
<dbReference type="AlphaFoldDB" id="A0A3P7ZCA0"/>
<accession>A0A3P7ZCA0</accession>
<proteinExistence type="predicted"/>